<dbReference type="GO" id="GO:0045892">
    <property type="term" value="P:negative regulation of DNA-templated transcription"/>
    <property type="evidence" value="ECO:0007669"/>
    <property type="project" value="InterPro"/>
</dbReference>
<dbReference type="EMBL" id="FNQY01000001">
    <property type="protein sequence ID" value="SDZ74358.1"/>
    <property type="molecule type" value="Genomic_DNA"/>
</dbReference>
<evidence type="ECO:0000313" key="5">
    <source>
        <dbReference type="EMBL" id="SDZ74358.1"/>
    </source>
</evidence>
<comment type="similarity">
    <text evidence="1">Belongs to the BlaI transcriptional regulatory family.</text>
</comment>
<name>A0A1H3VJN5_9BACT</name>
<sequence length="136" mass="15380">MFVYEINRRQMQNRKITDSELEILQILWANGPSTVRTIHESLGTEKQTGYTTTLKLMQIMFEKGLLTRDASSRTHIYAAAISEQSGKQQALDKIIDSVFKGSPTKLVMQALGGYQPSTQEIDAIKAYLDELQKQNP</sequence>
<gene>
    <name evidence="5" type="ORF">SAMN05192529_101146</name>
</gene>
<keyword evidence="2" id="KW-0805">Transcription regulation</keyword>
<organism evidence="5 6">
    <name type="scientific">Arachidicoccus rhizosphaerae</name>
    <dbReference type="NCBI Taxonomy" id="551991"/>
    <lineage>
        <taxon>Bacteria</taxon>
        <taxon>Pseudomonadati</taxon>
        <taxon>Bacteroidota</taxon>
        <taxon>Chitinophagia</taxon>
        <taxon>Chitinophagales</taxon>
        <taxon>Chitinophagaceae</taxon>
        <taxon>Arachidicoccus</taxon>
    </lineage>
</organism>
<evidence type="ECO:0000256" key="2">
    <source>
        <dbReference type="ARBA" id="ARBA00023015"/>
    </source>
</evidence>
<dbReference type="InterPro" id="IPR036390">
    <property type="entry name" value="WH_DNA-bd_sf"/>
</dbReference>
<dbReference type="STRING" id="551991.SAMN05192529_101146"/>
<dbReference type="Pfam" id="PF03965">
    <property type="entry name" value="Penicillinase_R"/>
    <property type="match status" value="1"/>
</dbReference>
<dbReference type="Gene3D" id="1.10.10.10">
    <property type="entry name" value="Winged helix-like DNA-binding domain superfamily/Winged helix DNA-binding domain"/>
    <property type="match status" value="1"/>
</dbReference>
<dbReference type="SUPFAM" id="SSF46785">
    <property type="entry name" value="Winged helix' DNA-binding domain"/>
    <property type="match status" value="1"/>
</dbReference>
<evidence type="ECO:0000256" key="3">
    <source>
        <dbReference type="ARBA" id="ARBA00023125"/>
    </source>
</evidence>
<reference evidence="5 6" key="1">
    <citation type="submission" date="2016-10" db="EMBL/GenBank/DDBJ databases">
        <authorList>
            <person name="de Groot N.N."/>
        </authorList>
    </citation>
    <scope>NUCLEOTIDE SEQUENCE [LARGE SCALE GENOMIC DNA]</scope>
    <source>
        <strain evidence="5 6">Vu-144</strain>
    </source>
</reference>
<keyword evidence="6" id="KW-1185">Reference proteome</keyword>
<proteinExistence type="inferred from homology"/>
<dbReference type="GO" id="GO:0003677">
    <property type="term" value="F:DNA binding"/>
    <property type="evidence" value="ECO:0007669"/>
    <property type="project" value="UniProtKB-KW"/>
</dbReference>
<keyword evidence="3" id="KW-0238">DNA-binding</keyword>
<protein>
    <submittedName>
        <fullName evidence="5">Predicted transcriptional regulator</fullName>
    </submittedName>
</protein>
<dbReference type="PIRSF" id="PIRSF019455">
    <property type="entry name" value="CopR_AtkY"/>
    <property type="match status" value="1"/>
</dbReference>
<accession>A0A1H3VJN5</accession>
<dbReference type="InterPro" id="IPR005650">
    <property type="entry name" value="BlaI_family"/>
</dbReference>
<keyword evidence="4" id="KW-0804">Transcription</keyword>
<dbReference type="InterPro" id="IPR036388">
    <property type="entry name" value="WH-like_DNA-bd_sf"/>
</dbReference>
<evidence type="ECO:0000313" key="6">
    <source>
        <dbReference type="Proteomes" id="UP000199041"/>
    </source>
</evidence>
<dbReference type="AlphaFoldDB" id="A0A1H3VJN5"/>
<evidence type="ECO:0000256" key="1">
    <source>
        <dbReference type="ARBA" id="ARBA00011046"/>
    </source>
</evidence>
<dbReference type="Gene3D" id="1.10.4040.10">
    <property type="entry name" value="Penicillinase repressor domain"/>
    <property type="match status" value="1"/>
</dbReference>
<dbReference type="Proteomes" id="UP000199041">
    <property type="component" value="Unassembled WGS sequence"/>
</dbReference>
<evidence type="ECO:0000256" key="4">
    <source>
        <dbReference type="ARBA" id="ARBA00023163"/>
    </source>
</evidence>